<protein>
    <submittedName>
        <fullName evidence="5">Metalloregulator ArsR/SmtB family transcription factor</fullName>
    </submittedName>
</protein>
<dbReference type="SUPFAM" id="SSF46785">
    <property type="entry name" value="Winged helix' DNA-binding domain"/>
    <property type="match status" value="1"/>
</dbReference>
<proteinExistence type="predicted"/>
<dbReference type="Pfam" id="PF01022">
    <property type="entry name" value="HTH_5"/>
    <property type="match status" value="1"/>
</dbReference>
<dbReference type="InterPro" id="IPR011991">
    <property type="entry name" value="ArsR-like_HTH"/>
</dbReference>
<evidence type="ECO:0000259" key="4">
    <source>
        <dbReference type="PROSITE" id="PS50987"/>
    </source>
</evidence>
<dbReference type="GO" id="GO:0003677">
    <property type="term" value="F:DNA binding"/>
    <property type="evidence" value="ECO:0007669"/>
    <property type="project" value="UniProtKB-KW"/>
</dbReference>
<name>A0A6N9HHC7_9BURK</name>
<dbReference type="PANTHER" id="PTHR33154:SF33">
    <property type="entry name" value="TRANSCRIPTIONAL REPRESSOR SDPR"/>
    <property type="match status" value="1"/>
</dbReference>
<feature type="domain" description="HTH arsR-type" evidence="4">
    <location>
        <begin position="1"/>
        <end position="89"/>
    </location>
</feature>
<keyword evidence="3" id="KW-0804">Transcription</keyword>
<dbReference type="PANTHER" id="PTHR33154">
    <property type="entry name" value="TRANSCRIPTIONAL REGULATOR, ARSR FAMILY"/>
    <property type="match status" value="1"/>
</dbReference>
<evidence type="ECO:0000256" key="3">
    <source>
        <dbReference type="ARBA" id="ARBA00023163"/>
    </source>
</evidence>
<dbReference type="InterPro" id="IPR001845">
    <property type="entry name" value="HTH_ArsR_DNA-bd_dom"/>
</dbReference>
<accession>A0A6N9HHC7</accession>
<dbReference type="SMART" id="SM00418">
    <property type="entry name" value="HTH_ARSR"/>
    <property type="match status" value="1"/>
</dbReference>
<evidence type="ECO:0000256" key="1">
    <source>
        <dbReference type="ARBA" id="ARBA00023015"/>
    </source>
</evidence>
<keyword evidence="6" id="KW-1185">Reference proteome</keyword>
<gene>
    <name evidence="5" type="ORF">GTP41_10325</name>
</gene>
<dbReference type="NCBIfam" id="NF033788">
    <property type="entry name" value="HTH_metalloreg"/>
    <property type="match status" value="1"/>
</dbReference>
<dbReference type="Proteomes" id="UP000448575">
    <property type="component" value="Unassembled WGS sequence"/>
</dbReference>
<dbReference type="RefSeq" id="WP_161025492.1">
    <property type="nucleotide sequence ID" value="NZ_WWCJ01000006.1"/>
</dbReference>
<dbReference type="AlphaFoldDB" id="A0A6N9HHC7"/>
<reference evidence="5 6" key="1">
    <citation type="submission" date="2019-12" db="EMBL/GenBank/DDBJ databases">
        <title>Novel species isolated from a subtropical stream in China.</title>
        <authorList>
            <person name="Lu H."/>
        </authorList>
    </citation>
    <scope>NUCLEOTIDE SEQUENCE [LARGE SCALE GENOMIC DNA]</scope>
    <source>
        <strain evidence="5 6">DS3</strain>
    </source>
</reference>
<dbReference type="InterPro" id="IPR051081">
    <property type="entry name" value="HTH_MetalResp_TranReg"/>
</dbReference>
<comment type="caution">
    <text evidence="5">The sequence shown here is derived from an EMBL/GenBank/DDBJ whole genome shotgun (WGS) entry which is preliminary data.</text>
</comment>
<dbReference type="SMART" id="SM00419">
    <property type="entry name" value="HTH_CRP"/>
    <property type="match status" value="1"/>
</dbReference>
<evidence type="ECO:0000313" key="6">
    <source>
        <dbReference type="Proteomes" id="UP000448575"/>
    </source>
</evidence>
<dbReference type="CDD" id="cd00090">
    <property type="entry name" value="HTH_ARSR"/>
    <property type="match status" value="1"/>
</dbReference>
<dbReference type="Gene3D" id="1.10.10.10">
    <property type="entry name" value="Winged helix-like DNA-binding domain superfamily/Winged helix DNA-binding domain"/>
    <property type="match status" value="1"/>
</dbReference>
<evidence type="ECO:0000313" key="5">
    <source>
        <dbReference type="EMBL" id="MYN02493.1"/>
    </source>
</evidence>
<dbReference type="EMBL" id="WWCJ01000006">
    <property type="protein sequence ID" value="MYN02493.1"/>
    <property type="molecule type" value="Genomic_DNA"/>
</dbReference>
<keyword evidence="1" id="KW-0805">Transcription regulation</keyword>
<dbReference type="InterPro" id="IPR036388">
    <property type="entry name" value="WH-like_DNA-bd_sf"/>
</dbReference>
<organism evidence="5 6">
    <name type="scientific">Pseudoduganella guangdongensis</name>
    <dbReference type="NCBI Taxonomy" id="2692179"/>
    <lineage>
        <taxon>Bacteria</taxon>
        <taxon>Pseudomonadati</taxon>
        <taxon>Pseudomonadota</taxon>
        <taxon>Betaproteobacteria</taxon>
        <taxon>Burkholderiales</taxon>
        <taxon>Oxalobacteraceae</taxon>
        <taxon>Telluria group</taxon>
        <taxon>Pseudoduganella</taxon>
    </lineage>
</organism>
<dbReference type="PROSITE" id="PS50987">
    <property type="entry name" value="HTH_ARSR_2"/>
    <property type="match status" value="1"/>
</dbReference>
<dbReference type="InterPro" id="IPR036390">
    <property type="entry name" value="WH_DNA-bd_sf"/>
</dbReference>
<sequence>MELDKVFEALASKPRRQILAYLSEAELSTSELAERFAMSAPAISRHLSVLENAGLVSSERRGQFVLYRLNGDNLVNTLTGYAFEVCPVGRPLKRESRAIAAKKQEKT</sequence>
<evidence type="ECO:0000256" key="2">
    <source>
        <dbReference type="ARBA" id="ARBA00023125"/>
    </source>
</evidence>
<dbReference type="PRINTS" id="PR00778">
    <property type="entry name" value="HTHARSR"/>
</dbReference>
<dbReference type="GO" id="GO:0003700">
    <property type="term" value="F:DNA-binding transcription factor activity"/>
    <property type="evidence" value="ECO:0007669"/>
    <property type="project" value="InterPro"/>
</dbReference>
<dbReference type="InterPro" id="IPR012318">
    <property type="entry name" value="HTH_CRP"/>
</dbReference>
<keyword evidence="2" id="KW-0238">DNA-binding</keyword>